<reference evidence="2" key="1">
    <citation type="submission" date="2015-07" db="EMBL/GenBank/DDBJ databases">
        <title>Near-Complete Genome Sequence of the Cellulolytic Bacterium Bacteroides (Pseudobacteroides) cellulosolvens ATCC 35603.</title>
        <authorList>
            <person name="Dassa B."/>
            <person name="Utturkar S.M."/>
            <person name="Klingeman D.M."/>
            <person name="Hurt R.A."/>
            <person name="Keller M."/>
            <person name="Xu J."/>
            <person name="Reddy Y.H.K."/>
            <person name="Borovok I."/>
            <person name="Grinberg I.R."/>
            <person name="Lamed R."/>
            <person name="Zhivin O."/>
            <person name="Bayer E.A."/>
            <person name="Brown S.D."/>
        </authorList>
    </citation>
    <scope>NUCLEOTIDE SEQUENCE [LARGE SCALE GENOMIC DNA]</scope>
    <source>
        <strain evidence="2">DSM 2933</strain>
    </source>
</reference>
<dbReference type="Proteomes" id="UP000036923">
    <property type="component" value="Unassembled WGS sequence"/>
</dbReference>
<keyword evidence="2" id="KW-1185">Reference proteome</keyword>
<evidence type="ECO:0008006" key="3">
    <source>
        <dbReference type="Google" id="ProtNLM"/>
    </source>
</evidence>
<dbReference type="InterPro" id="IPR025580">
    <property type="entry name" value="Gp46"/>
</dbReference>
<dbReference type="eggNOG" id="ENOG502ZX7B">
    <property type="taxonomic scope" value="Bacteria"/>
</dbReference>
<protein>
    <recommendedName>
        <fullName evidence="3">DUF4355 domain-containing protein</fullName>
    </recommendedName>
</protein>
<name>A0A0L6JGZ6_9FIRM</name>
<dbReference type="Pfam" id="PF14265">
    <property type="entry name" value="DUF4355"/>
    <property type="match status" value="1"/>
</dbReference>
<evidence type="ECO:0000313" key="2">
    <source>
        <dbReference type="Proteomes" id="UP000036923"/>
    </source>
</evidence>
<gene>
    <name evidence="1" type="ORF">Bccel_0251</name>
</gene>
<dbReference type="STRING" id="398512.Bccel_0251"/>
<dbReference type="EMBL" id="LGTC01000001">
    <property type="protein sequence ID" value="KNY24994.1"/>
    <property type="molecule type" value="Genomic_DNA"/>
</dbReference>
<proteinExistence type="predicted"/>
<dbReference type="AlphaFoldDB" id="A0A0L6JGZ6"/>
<evidence type="ECO:0000313" key="1">
    <source>
        <dbReference type="EMBL" id="KNY24994.1"/>
    </source>
</evidence>
<dbReference type="OrthoDB" id="1901795at2"/>
<organism evidence="1 2">
    <name type="scientific">Pseudobacteroides cellulosolvens ATCC 35603 = DSM 2933</name>
    <dbReference type="NCBI Taxonomy" id="398512"/>
    <lineage>
        <taxon>Bacteria</taxon>
        <taxon>Bacillati</taxon>
        <taxon>Bacillota</taxon>
        <taxon>Clostridia</taxon>
        <taxon>Eubacteriales</taxon>
        <taxon>Oscillospiraceae</taxon>
        <taxon>Pseudobacteroides</taxon>
    </lineage>
</organism>
<accession>A0A0L6JGZ6</accession>
<dbReference type="RefSeq" id="WP_036945479.1">
    <property type="nucleotide sequence ID" value="NZ_JQKC01000053.1"/>
</dbReference>
<comment type="caution">
    <text evidence="1">The sequence shown here is derived from an EMBL/GenBank/DDBJ whole genome shotgun (WGS) entry which is preliminary data.</text>
</comment>
<sequence>MDFNEVKTFIESNKDSNEELKTYLQGFNKITVDGVQKFLNEDKDAKSWFDSEKDKHGSKSLETWKTNNLQKEIDAEIKKRFPEADPKDIKMKELELKLEQMQKETFKKELTNSAIKTATEKQLPVSIIDFLLGADLESTNKNIETFEAIFNDHIQKQVEARIAGNSYVPPNGGGSNNNSELQALQAEYATAMSSGNMPLAIAIKNKIFALQNKK</sequence>